<feature type="compositionally biased region" description="Low complexity" evidence="3">
    <location>
        <begin position="758"/>
        <end position="768"/>
    </location>
</feature>
<evidence type="ECO:0000313" key="7">
    <source>
        <dbReference type="Proteomes" id="UP000054107"/>
    </source>
</evidence>
<dbReference type="InterPro" id="IPR000719">
    <property type="entry name" value="Prot_kinase_dom"/>
</dbReference>
<dbReference type="InterPro" id="IPR011009">
    <property type="entry name" value="Kinase-like_dom_sf"/>
</dbReference>
<sequence>MATSEQGNSQKSTTLQLGSKKMSLSPDQFRQCVFIIDELVSTYDCHQFMAPVPSSATIYHSRIKHPMDFKTLEEKLFRNKYKTVKDFAKDLFLIWENAMRFHLSVDPIYQQALTLKKRYDEIILFIRGGKRPLYLSTEITDVSSIGKTVIPEELYNGSNASHEQTNTSGKSTLYGIHIFSEQDHSSKRMYGGTSQHVFQLLNSYFFEYMSTEESARKKMPLPRLYIAKNRTLLKQAHTDLNGALAIIYDLKLTPINVKNETFSKIRATVLLAEPVKEVHDVDDSTMDFSESVNYSPKAWIKVKPLQAAVQNVESIINREIDRNCLKKVFTTFRLSTKYNTDPKKIRNFEVARYFAQSMLNPVSSNTPEASSDIDPDILARLTSAPPEPVIPQPKSPTPQASPASSSPPSLTTSPTKTLSVRSKKLPPAPKLRSKVVSDADLAPTKNVYPSTSNSESMPKPKLKLKLPKRKVSGSSSLDTSPVAEESSLSHKISPSLIGKPSPILIPVGDHESTSKTAASLINKLNLKIPKHSLSPKEKLKKHKANHHIILPPSTSTPNHHIILPPSTSTQKSTTKRLTINPPKDVSQSQNKPIEIILPPSSKKPTKTRKPTLHQPKRTSVFFPIDSESDAESPTEDKQPSPKATTPKATTPKATTPKATTPKATTPKATTPKATTPKATSSKELSPKEPSSKEPTPSLPNFDKDSLSDTSSVNHMDTSTTATSPAVTASPPSHTAHHQESPPSVVSEYPLDTDSKDNSLSPLPSSSSSRYSHPLAVDPMPTYLHSTPDTQTGSSIELDMSNGANALPVHPYPTSLPPLRLQLSVSTPLDSRISHTRQTRNANLNPGMRLFRLLFLYDLLTIPSFSLVYMPAVQSRGVLIRRQAYYQRNQDQQEAEMTLGNGINGDVSDTHSIKSESTASYEYSDPEDQDEDQELEDSVQSSSEDDEDSSSSPSLSSLIESDQDQDTDQPSHPAEPGQSNELGQLSVESTLSNQATNASMSTQPVLSTQSIHSTHSDQSDLSSQSAQSTFFTVSTLSTLPSHSSESTLSVQSSQSTLSALSPIHSYSSQSTPSLDSKYSQSLDTVEANDSLDTIVESDVMQIDATQNETRADVQLFEPRRANPARSFTRYIDQFENQKPSTFYIRSASRLWTKMAKFAKQKGIPVIDIHQYNQDMAIVTNSDFKSVFYLPDDSTKVIQTFGRMPINQRTSEVIGLLQLTKLPHMPKVYEVLHDGTGEIVGVCMQRFEKTLKDYIYQNTLTPYQQFDIVTQLLEATLIMHEIGLAHRHLSTVNFMVSETDEVLQDKSKKFDLSVINFRSSVLTEPSCYRDWWVGCPEVVNPDYDDQVMPRSLQELDIWCRHLPAIRSKPAGRDYRYHPLETLPQHASDEKVLPHLVNPITEDLYTLGMIIWEVMLIMKPLVSINADNLDTLRKSIREKTTLLNIILDEITHTTMKNLLLKLLNPSAEGRETAKSVFSWISSPFVDLCLISELRYPAWKTVCLKRSLADSTLQDTTTNNKKQKT</sequence>
<evidence type="ECO:0000259" key="4">
    <source>
        <dbReference type="PROSITE" id="PS50011"/>
    </source>
</evidence>
<dbReference type="OrthoDB" id="4062651at2759"/>
<keyword evidence="7" id="KW-1185">Reference proteome</keyword>
<feature type="domain" description="Bromo" evidence="5">
    <location>
        <begin position="59"/>
        <end position="109"/>
    </location>
</feature>
<feature type="compositionally biased region" description="Low complexity" evidence="3">
    <location>
        <begin position="397"/>
        <end position="419"/>
    </location>
</feature>
<feature type="region of interest" description="Disordered" evidence="3">
    <location>
        <begin position="548"/>
        <end position="778"/>
    </location>
</feature>
<feature type="compositionally biased region" description="Acidic residues" evidence="3">
    <location>
        <begin position="923"/>
        <end position="948"/>
    </location>
</feature>
<dbReference type="InterPro" id="IPR036427">
    <property type="entry name" value="Bromodomain-like_sf"/>
</dbReference>
<dbReference type="SMART" id="SM00297">
    <property type="entry name" value="BROMO"/>
    <property type="match status" value="1"/>
</dbReference>
<dbReference type="Gene3D" id="1.10.510.10">
    <property type="entry name" value="Transferase(Phosphotransferase) domain 1"/>
    <property type="match status" value="1"/>
</dbReference>
<feature type="compositionally biased region" description="Polar residues" evidence="3">
    <location>
        <begin position="447"/>
        <end position="456"/>
    </location>
</feature>
<dbReference type="SMART" id="SM00220">
    <property type="entry name" value="S_TKc"/>
    <property type="match status" value="1"/>
</dbReference>
<dbReference type="Proteomes" id="UP000054107">
    <property type="component" value="Unassembled WGS sequence"/>
</dbReference>
<proteinExistence type="predicted"/>
<dbReference type="CDD" id="cd04369">
    <property type="entry name" value="Bromodomain"/>
    <property type="match status" value="1"/>
</dbReference>
<feature type="compositionally biased region" description="Basic residues" evidence="3">
    <location>
        <begin position="603"/>
        <end position="616"/>
    </location>
</feature>
<dbReference type="PROSITE" id="PS50011">
    <property type="entry name" value="PROTEIN_KINASE_DOM"/>
    <property type="match status" value="1"/>
</dbReference>
<feature type="compositionally biased region" description="Low complexity" evidence="3">
    <location>
        <begin position="949"/>
        <end position="959"/>
    </location>
</feature>
<dbReference type="Gene3D" id="1.20.920.10">
    <property type="entry name" value="Bromodomain-like"/>
    <property type="match status" value="1"/>
</dbReference>
<evidence type="ECO:0000313" key="6">
    <source>
        <dbReference type="EMBL" id="CEP09434.1"/>
    </source>
</evidence>
<dbReference type="InterPro" id="IPR001487">
    <property type="entry name" value="Bromodomain"/>
</dbReference>
<dbReference type="EMBL" id="LN721622">
    <property type="protein sequence ID" value="CEP09434.1"/>
    <property type="molecule type" value="Genomic_DNA"/>
</dbReference>
<dbReference type="PRINTS" id="PR00503">
    <property type="entry name" value="BROMODOMAIN"/>
</dbReference>
<dbReference type="GO" id="GO:0006325">
    <property type="term" value="P:chromatin organization"/>
    <property type="evidence" value="ECO:0007669"/>
    <property type="project" value="UniProtKB-ARBA"/>
</dbReference>
<dbReference type="PROSITE" id="PS50014">
    <property type="entry name" value="BROMODOMAIN_2"/>
    <property type="match status" value="1"/>
</dbReference>
<evidence type="ECO:0008006" key="8">
    <source>
        <dbReference type="Google" id="ProtNLM"/>
    </source>
</evidence>
<dbReference type="SUPFAM" id="SSF56112">
    <property type="entry name" value="Protein kinase-like (PK-like)"/>
    <property type="match status" value="1"/>
</dbReference>
<feature type="compositionally biased region" description="Low complexity" evidence="3">
    <location>
        <begin position="641"/>
        <end position="683"/>
    </location>
</feature>
<feature type="region of interest" description="Disordered" evidence="3">
    <location>
        <begin position="383"/>
        <end position="500"/>
    </location>
</feature>
<keyword evidence="1 2" id="KW-0103">Bromodomain</keyword>
<feature type="compositionally biased region" description="Basic residues" evidence="3">
    <location>
        <begin position="460"/>
        <end position="471"/>
    </location>
</feature>
<dbReference type="GO" id="GO:0005524">
    <property type="term" value="F:ATP binding"/>
    <property type="evidence" value="ECO:0007669"/>
    <property type="project" value="InterPro"/>
</dbReference>
<evidence type="ECO:0000256" key="3">
    <source>
        <dbReference type="SAM" id="MobiDB-lite"/>
    </source>
</evidence>
<dbReference type="PANTHER" id="PTHR45926">
    <property type="entry name" value="OSJNBA0053K19.4 PROTEIN"/>
    <property type="match status" value="1"/>
</dbReference>
<gene>
    <name evidence="6" type="primary">PARPA_02928.1 scaffold 5990</name>
</gene>
<evidence type="ECO:0000256" key="1">
    <source>
        <dbReference type="ARBA" id="ARBA00023117"/>
    </source>
</evidence>
<evidence type="ECO:0000259" key="5">
    <source>
        <dbReference type="PROSITE" id="PS50014"/>
    </source>
</evidence>
<feature type="domain" description="Protein kinase" evidence="4">
    <location>
        <begin position="1171"/>
        <end position="1482"/>
    </location>
</feature>
<feature type="compositionally biased region" description="Polar residues" evidence="3">
    <location>
        <begin position="707"/>
        <end position="716"/>
    </location>
</feature>
<reference evidence="6 7" key="1">
    <citation type="submission" date="2014-09" db="EMBL/GenBank/DDBJ databases">
        <authorList>
            <person name="Ellenberger Sabrina"/>
        </authorList>
    </citation>
    <scope>NUCLEOTIDE SEQUENCE [LARGE SCALE GENOMIC DNA]</scope>
    <source>
        <strain evidence="6 7">CBS 412.66</strain>
    </source>
</reference>
<feature type="compositionally biased region" description="Low complexity" evidence="3">
    <location>
        <begin position="717"/>
        <end position="733"/>
    </location>
</feature>
<feature type="region of interest" description="Disordered" evidence="3">
    <location>
        <begin position="899"/>
        <end position="981"/>
    </location>
</feature>
<name>A0A0B7N301_9FUNG</name>
<dbReference type="STRING" id="35722.A0A0B7N301"/>
<feature type="compositionally biased region" description="Polar residues" evidence="3">
    <location>
        <begin position="993"/>
        <end position="1010"/>
    </location>
</feature>
<evidence type="ECO:0000256" key="2">
    <source>
        <dbReference type="PROSITE-ProRule" id="PRU00035"/>
    </source>
</evidence>
<dbReference type="Pfam" id="PF00439">
    <property type="entry name" value="Bromodomain"/>
    <property type="match status" value="1"/>
</dbReference>
<accession>A0A0B7N301</accession>
<dbReference type="GO" id="GO:0004672">
    <property type="term" value="F:protein kinase activity"/>
    <property type="evidence" value="ECO:0007669"/>
    <property type="project" value="InterPro"/>
</dbReference>
<feature type="region of interest" description="Disordered" evidence="3">
    <location>
        <begin position="993"/>
        <end position="1020"/>
    </location>
</feature>
<organism evidence="6 7">
    <name type="scientific">Parasitella parasitica</name>
    <dbReference type="NCBI Taxonomy" id="35722"/>
    <lineage>
        <taxon>Eukaryota</taxon>
        <taxon>Fungi</taxon>
        <taxon>Fungi incertae sedis</taxon>
        <taxon>Mucoromycota</taxon>
        <taxon>Mucoromycotina</taxon>
        <taxon>Mucoromycetes</taxon>
        <taxon>Mucorales</taxon>
        <taxon>Mucorineae</taxon>
        <taxon>Mucoraceae</taxon>
        <taxon>Parasitella</taxon>
    </lineage>
</organism>
<feature type="compositionally biased region" description="Pro residues" evidence="3">
    <location>
        <begin position="385"/>
        <end position="396"/>
    </location>
</feature>
<dbReference type="SUPFAM" id="SSF47370">
    <property type="entry name" value="Bromodomain"/>
    <property type="match status" value="1"/>
</dbReference>
<protein>
    <recommendedName>
        <fullName evidence="8">Bromo domain-containing protein</fullName>
    </recommendedName>
</protein>